<comment type="caution">
    <text evidence="1">The sequence shown here is derived from an EMBL/GenBank/DDBJ whole genome shotgun (WGS) entry which is preliminary data.</text>
</comment>
<organism evidence="1 2">
    <name type="scientific">Vibrio gelatinilyticus</name>
    <dbReference type="NCBI Taxonomy" id="2893468"/>
    <lineage>
        <taxon>Bacteria</taxon>
        <taxon>Pseudomonadati</taxon>
        <taxon>Pseudomonadota</taxon>
        <taxon>Gammaproteobacteria</taxon>
        <taxon>Vibrionales</taxon>
        <taxon>Vibrionaceae</taxon>
        <taxon>Vibrio</taxon>
    </lineage>
</organism>
<dbReference type="InterPro" id="IPR051454">
    <property type="entry name" value="RNA/ubiquinone_mod_enzymes"/>
</dbReference>
<protein>
    <submittedName>
        <fullName evidence="1">U32 family peptidase</fullName>
    </submittedName>
</protein>
<evidence type="ECO:0000313" key="2">
    <source>
        <dbReference type="Proteomes" id="UP001139488"/>
    </source>
</evidence>
<dbReference type="AlphaFoldDB" id="A0A9X2AVP0"/>
<dbReference type="RefSeq" id="WP_244357013.1">
    <property type="nucleotide sequence ID" value="NZ_JAJNNZ010000006.1"/>
</dbReference>
<evidence type="ECO:0000313" key="1">
    <source>
        <dbReference type="EMBL" id="MCJ2377079.1"/>
    </source>
</evidence>
<gene>
    <name evidence="1" type="ORF">LNL84_09590</name>
</gene>
<dbReference type="EMBL" id="JAJNNZ010000006">
    <property type="protein sequence ID" value="MCJ2377079.1"/>
    <property type="molecule type" value="Genomic_DNA"/>
</dbReference>
<name>A0A9X2AVP0_9VIBR</name>
<keyword evidence="2" id="KW-1185">Reference proteome</keyword>
<dbReference type="PANTHER" id="PTHR30217:SF10">
    <property type="entry name" value="23S RRNA 5-HYDROXYCYTIDINE C2501 SYNTHASE"/>
    <property type="match status" value="1"/>
</dbReference>
<dbReference type="InterPro" id="IPR001539">
    <property type="entry name" value="Peptidase_U32"/>
</dbReference>
<dbReference type="PANTHER" id="PTHR30217">
    <property type="entry name" value="PEPTIDASE U32 FAMILY"/>
    <property type="match status" value="1"/>
</dbReference>
<accession>A0A9X2AVP0</accession>
<sequence length="743" mass="83993">MSKQFELLAPGGDLESIKAAIVAGADAVYCGLGKFNARNKATNLSLDDLNGVVRLAHQYDCEVFLTLNIIMLEQEIPELVRLLNTLVNTNIDGVIVQDLGLAYILKHHFPTMDVHASTQFNTHNEGQVALLGQLTASRVNLSRELNIDEITQLASYGRDHNVLMEVFVHGSYCVSFSGLCYISSLQNGASGNRGRCRQSCREQYQPTDVGKNYPLNMKDNSAFYDMDALAKAGVYSLKIEGRIKKSHYVYTVVDNWRKQIDRYCDNKPLLADNSELHTVFNRDFSNGFLMGNISNAMFIDNPRDNAAHHLAQQEQASTPEQLTDIKKRLYDKKTDIIGTVREKVAHLDTDKWPITVTLSGKIDRPLIVTIKTPSRHFSVQSDSVLTSSSKYGFDQCSVEKWLNGLNDIDHIIERIDLTELSCDLYLPFSEQAKMREQLVQALNNDRLITPEVVLPRVESPQKLKFKPKLAALLSDVDNLSDIDDDIELYYPLPETLYVESESTIALLQQFPRLVPYFPAIVIGKDFDAAKKILDEVKPKRIVTNNSGIGYLAYQRGIEWLAGPQMNLSNSYALKCLKDEFNCSGAFISNELNQKQIKRIVAPQGFELHYCMYQPNALMISRQCLFHQTVGCRRKRFDARCLTKCEKTASILNLKDSAFVLDKQKGHHNIVYAEYNMLNTEVLEQPSNNFDGMMVDLRPIKTHTQRTSNTASLVKEFKLAIAGERHNLHGQLQPTCNKQYKKGL</sequence>
<dbReference type="Proteomes" id="UP001139488">
    <property type="component" value="Unassembled WGS sequence"/>
</dbReference>
<reference evidence="1" key="1">
    <citation type="submission" date="2021-11" db="EMBL/GenBank/DDBJ databases">
        <title>Vibrio ZSDE26 sp. nov. and Vibrio ZSDZ34 sp. nov., isolated from coastal seawater in Qingdao.</title>
        <authorList>
            <person name="Zhang P."/>
        </authorList>
    </citation>
    <scope>NUCLEOTIDE SEQUENCE</scope>
    <source>
        <strain evidence="1">ZSDZ34</strain>
    </source>
</reference>
<proteinExistence type="predicted"/>
<dbReference type="Pfam" id="PF01136">
    <property type="entry name" value="Peptidase_U32"/>
    <property type="match status" value="2"/>
</dbReference>